<keyword evidence="1" id="KW-1133">Transmembrane helix</keyword>
<reference evidence="2" key="1">
    <citation type="submission" date="2021-05" db="EMBL/GenBank/DDBJ databases">
        <authorList>
            <person name="Alioto T."/>
            <person name="Alioto T."/>
            <person name="Gomez Garrido J."/>
        </authorList>
    </citation>
    <scope>NUCLEOTIDE SEQUENCE</scope>
</reference>
<dbReference type="AlphaFoldDB" id="A0A8D8LD27"/>
<name>A0A8D8LD27_9HEMI</name>
<sequence>MMLIYRSTCYKFIYMHKVHFIYKHKVSIAEQHVQTFFYILHFQKVFTIIFIYLMSIQATSIIYTSVFIFMILLFFIFYYTFNLDLLYYIKSIFFIIYKDLWTKPMNIHNELA</sequence>
<dbReference type="EMBL" id="HBUF01008986">
    <property type="protein sequence ID" value="CAG6607729.1"/>
    <property type="molecule type" value="Transcribed_RNA"/>
</dbReference>
<accession>A0A8D8LD27</accession>
<evidence type="ECO:0000313" key="2">
    <source>
        <dbReference type="EMBL" id="CAG6607729.1"/>
    </source>
</evidence>
<feature type="transmembrane region" description="Helical" evidence="1">
    <location>
        <begin position="35"/>
        <end position="54"/>
    </location>
</feature>
<proteinExistence type="predicted"/>
<feature type="transmembrane region" description="Helical" evidence="1">
    <location>
        <begin position="61"/>
        <end position="79"/>
    </location>
</feature>
<dbReference type="EMBL" id="HBUF01232644">
    <property type="protein sequence ID" value="CAG6674002.1"/>
    <property type="molecule type" value="Transcribed_RNA"/>
</dbReference>
<evidence type="ECO:0000256" key="1">
    <source>
        <dbReference type="SAM" id="Phobius"/>
    </source>
</evidence>
<organism evidence="2">
    <name type="scientific">Cacopsylla melanoneura</name>
    <dbReference type="NCBI Taxonomy" id="428564"/>
    <lineage>
        <taxon>Eukaryota</taxon>
        <taxon>Metazoa</taxon>
        <taxon>Ecdysozoa</taxon>
        <taxon>Arthropoda</taxon>
        <taxon>Hexapoda</taxon>
        <taxon>Insecta</taxon>
        <taxon>Pterygota</taxon>
        <taxon>Neoptera</taxon>
        <taxon>Paraneoptera</taxon>
        <taxon>Hemiptera</taxon>
        <taxon>Sternorrhyncha</taxon>
        <taxon>Psylloidea</taxon>
        <taxon>Psyllidae</taxon>
        <taxon>Psyllinae</taxon>
        <taxon>Cacopsylla</taxon>
    </lineage>
</organism>
<keyword evidence="1" id="KW-0812">Transmembrane</keyword>
<protein>
    <submittedName>
        <fullName evidence="2">Uncharacterized protein</fullName>
    </submittedName>
</protein>
<keyword evidence="1" id="KW-0472">Membrane</keyword>